<evidence type="ECO:0000313" key="2">
    <source>
        <dbReference type="EMBL" id="KKK77255.1"/>
    </source>
</evidence>
<sequence length="196" mass="21106">MAYSFFDVISPDRDERHLNFLKRRNEQLTPLVDTAEQNVRMMAENAPQFGIPEFGPSFQSPSFQPPNASFQGAAPQNQFIGSLPGQNITGPQAGPQLAPPNLGAIASGFAPRNVGPFPPEQAQALGAQAATQFAEEITPEQEPALRLLDQVLRETGASAEDFTQAREFARRSIDQGQAQAQAGLPTSTPPPGLLLR</sequence>
<comment type="caution">
    <text evidence="2">The sequence shown here is derived from an EMBL/GenBank/DDBJ whole genome shotgun (WGS) entry which is preliminary data.</text>
</comment>
<feature type="compositionally biased region" description="Pro residues" evidence="1">
    <location>
        <begin position="187"/>
        <end position="196"/>
    </location>
</feature>
<proteinExistence type="predicted"/>
<dbReference type="EMBL" id="LAZR01055041">
    <property type="protein sequence ID" value="KKK77255.1"/>
    <property type="molecule type" value="Genomic_DNA"/>
</dbReference>
<gene>
    <name evidence="2" type="ORF">LCGC14_2855460</name>
</gene>
<protein>
    <submittedName>
        <fullName evidence="2">Uncharacterized protein</fullName>
    </submittedName>
</protein>
<accession>A0A0F8YTX8</accession>
<evidence type="ECO:0000256" key="1">
    <source>
        <dbReference type="SAM" id="MobiDB-lite"/>
    </source>
</evidence>
<organism evidence="2">
    <name type="scientific">marine sediment metagenome</name>
    <dbReference type="NCBI Taxonomy" id="412755"/>
    <lineage>
        <taxon>unclassified sequences</taxon>
        <taxon>metagenomes</taxon>
        <taxon>ecological metagenomes</taxon>
    </lineage>
</organism>
<feature type="compositionally biased region" description="Basic and acidic residues" evidence="1">
    <location>
        <begin position="163"/>
        <end position="173"/>
    </location>
</feature>
<feature type="region of interest" description="Disordered" evidence="1">
    <location>
        <begin position="158"/>
        <end position="196"/>
    </location>
</feature>
<reference evidence="2" key="1">
    <citation type="journal article" date="2015" name="Nature">
        <title>Complex archaea that bridge the gap between prokaryotes and eukaryotes.</title>
        <authorList>
            <person name="Spang A."/>
            <person name="Saw J.H."/>
            <person name="Jorgensen S.L."/>
            <person name="Zaremba-Niedzwiedzka K."/>
            <person name="Martijn J."/>
            <person name="Lind A.E."/>
            <person name="van Eijk R."/>
            <person name="Schleper C."/>
            <person name="Guy L."/>
            <person name="Ettema T.J."/>
        </authorList>
    </citation>
    <scope>NUCLEOTIDE SEQUENCE</scope>
</reference>
<dbReference type="AlphaFoldDB" id="A0A0F8YTX8"/>
<name>A0A0F8YTX8_9ZZZZ</name>